<dbReference type="EMBL" id="QPEX01000045">
    <property type="protein sequence ID" value="RCS41112.1"/>
    <property type="molecule type" value="Genomic_DNA"/>
</dbReference>
<feature type="region of interest" description="Disordered" evidence="1">
    <location>
        <begin position="81"/>
        <end position="100"/>
    </location>
</feature>
<evidence type="ECO:0000313" key="2">
    <source>
        <dbReference type="EMBL" id="RCS41112.1"/>
    </source>
</evidence>
<dbReference type="Proteomes" id="UP000253562">
    <property type="component" value="Unassembled WGS sequence"/>
</dbReference>
<dbReference type="PROSITE" id="PS51257">
    <property type="entry name" value="PROKAR_LIPOPROTEIN"/>
    <property type="match status" value="1"/>
</dbReference>
<evidence type="ECO:0000256" key="1">
    <source>
        <dbReference type="SAM" id="MobiDB-lite"/>
    </source>
</evidence>
<evidence type="ECO:0000313" key="3">
    <source>
        <dbReference type="Proteomes" id="UP000253562"/>
    </source>
</evidence>
<organism evidence="2 3">
    <name type="scientific">Bremerella cremea</name>
    <dbReference type="NCBI Taxonomy" id="1031537"/>
    <lineage>
        <taxon>Bacteria</taxon>
        <taxon>Pseudomonadati</taxon>
        <taxon>Planctomycetota</taxon>
        <taxon>Planctomycetia</taxon>
        <taxon>Pirellulales</taxon>
        <taxon>Pirellulaceae</taxon>
        <taxon>Bremerella</taxon>
    </lineage>
</organism>
<dbReference type="AlphaFoldDB" id="A0A368KMQ3"/>
<proteinExistence type="predicted"/>
<reference evidence="2 3" key="1">
    <citation type="submission" date="2018-07" db="EMBL/GenBank/DDBJ databases">
        <title>Comparative genomes isolates from brazilian mangrove.</title>
        <authorList>
            <person name="De Araujo J.E."/>
            <person name="Taketani R.G."/>
            <person name="Silva M.C.P."/>
            <person name="Lourenco M.V."/>
            <person name="Oliveira V.M."/>
            <person name="Andreote F.D."/>
        </authorList>
    </citation>
    <scope>NUCLEOTIDE SEQUENCE [LARGE SCALE GENOMIC DNA]</scope>
    <source>
        <strain evidence="2 3">HEX PRIS-MGV</strain>
    </source>
</reference>
<sequence length="100" mass="10885">MASSIRIALLMFAGLIVGCGPGGTPVPENKIPVTEMIRNDLKSIVSNNQLGSEMVTIDENLKKLAESEPEKAAELRKEYEKLEKASGRPAAQAKKMMEKL</sequence>
<protein>
    <submittedName>
        <fullName evidence="2">Uncharacterized protein</fullName>
    </submittedName>
</protein>
<comment type="caution">
    <text evidence="2">The sequence shown here is derived from an EMBL/GenBank/DDBJ whole genome shotgun (WGS) entry which is preliminary data.</text>
</comment>
<name>A0A368KMQ3_9BACT</name>
<accession>A0A368KMQ3</accession>
<gene>
    <name evidence="2" type="ORF">DTL42_21270</name>
</gene>